<dbReference type="Gene3D" id="3.40.50.1820">
    <property type="entry name" value="alpha/beta hydrolase"/>
    <property type="match status" value="1"/>
</dbReference>
<dbReference type="GO" id="GO:0006508">
    <property type="term" value="P:proteolysis"/>
    <property type="evidence" value="ECO:0007669"/>
    <property type="project" value="InterPro"/>
</dbReference>
<evidence type="ECO:0000313" key="2">
    <source>
        <dbReference type="EMBL" id="HHE55298.1"/>
    </source>
</evidence>
<dbReference type="SUPFAM" id="SSF53474">
    <property type="entry name" value="alpha/beta-Hydrolases"/>
    <property type="match status" value="1"/>
</dbReference>
<evidence type="ECO:0000259" key="1">
    <source>
        <dbReference type="Pfam" id="PF00326"/>
    </source>
</evidence>
<proteinExistence type="predicted"/>
<keyword evidence="2" id="KW-0378">Hydrolase</keyword>
<dbReference type="EMBL" id="DRTD01000432">
    <property type="protein sequence ID" value="HHE55298.1"/>
    <property type="molecule type" value="Genomic_DNA"/>
</dbReference>
<dbReference type="AlphaFoldDB" id="A0A7V5LIQ2"/>
<name>A0A7V5LIQ2_CALAY</name>
<comment type="caution">
    <text evidence="2">The sequence shown here is derived from an EMBL/GenBank/DDBJ whole genome shotgun (WGS) entry which is preliminary data.</text>
</comment>
<dbReference type="InterPro" id="IPR001375">
    <property type="entry name" value="Peptidase_S9_cat"/>
</dbReference>
<feature type="domain" description="Peptidase S9 prolyl oligopeptidase catalytic" evidence="1">
    <location>
        <begin position="69"/>
        <end position="256"/>
    </location>
</feature>
<dbReference type="InterPro" id="IPR050261">
    <property type="entry name" value="FrsA_esterase"/>
</dbReference>
<protein>
    <submittedName>
        <fullName evidence="2">Alpha/beta fold hydrolase</fullName>
    </submittedName>
</protein>
<dbReference type="Pfam" id="PF00326">
    <property type="entry name" value="Peptidase_S9"/>
    <property type="match status" value="1"/>
</dbReference>
<dbReference type="GO" id="GO:0008236">
    <property type="term" value="F:serine-type peptidase activity"/>
    <property type="evidence" value="ECO:0007669"/>
    <property type="project" value="InterPro"/>
</dbReference>
<dbReference type="InterPro" id="IPR029058">
    <property type="entry name" value="AB_hydrolase_fold"/>
</dbReference>
<organism evidence="2">
    <name type="scientific">Caldithrix abyssi</name>
    <dbReference type="NCBI Taxonomy" id="187145"/>
    <lineage>
        <taxon>Bacteria</taxon>
        <taxon>Pseudomonadati</taxon>
        <taxon>Calditrichota</taxon>
        <taxon>Calditrichia</taxon>
        <taxon>Calditrichales</taxon>
        <taxon>Calditrichaceae</taxon>
        <taxon>Caldithrix</taxon>
    </lineage>
</organism>
<reference evidence="2" key="1">
    <citation type="journal article" date="2020" name="mSystems">
        <title>Genome- and Community-Level Interaction Insights into Carbon Utilization and Element Cycling Functions of Hydrothermarchaeota in Hydrothermal Sediment.</title>
        <authorList>
            <person name="Zhou Z."/>
            <person name="Liu Y."/>
            <person name="Xu W."/>
            <person name="Pan J."/>
            <person name="Luo Z.H."/>
            <person name="Li M."/>
        </authorList>
    </citation>
    <scope>NUCLEOTIDE SEQUENCE [LARGE SCALE GENOMIC DNA]</scope>
    <source>
        <strain evidence="2">HyVt-76</strain>
    </source>
</reference>
<dbReference type="Proteomes" id="UP000886111">
    <property type="component" value="Unassembled WGS sequence"/>
</dbReference>
<dbReference type="PANTHER" id="PTHR22946">
    <property type="entry name" value="DIENELACTONE HYDROLASE DOMAIN-CONTAINING PROTEIN-RELATED"/>
    <property type="match status" value="1"/>
</dbReference>
<sequence>MIYRTKSILNPAGEKIHFDLRYAEGTADAPVIIILHGFKGFKDWGFFPDLATSLAYSDYVTITLNFSRNGIGSDGKSFNNLEAFANNTISHELADVQTVIQAIKQGKIDNHAINPDAIGLIGHSRGGAVALLTALENEDDIGAVVTWAAVGNLYRYSEEQIKQWQQQGYIEVVNQRTGQVLRMNKSYLDDLEANKQKFDLYGRIEDLEIPTLFIHGSDDTTISPEESEMLHEKCGAYSKRLEIIEGSDHTFGIKHPFEKSTEAYAVARDLTESWFDRHLKY</sequence>
<gene>
    <name evidence="2" type="ORF">ENL21_05905</name>
</gene>
<accession>A0A7V5LIQ2</accession>